<keyword evidence="6" id="KW-0050">Antiport</keyword>
<dbReference type="RefSeq" id="WP_249321773.1">
    <property type="nucleotide sequence ID" value="NZ_CP060632.1"/>
</dbReference>
<comment type="function">
    <text evidence="1">Multidrug efflux pump.</text>
</comment>
<dbReference type="EMBL" id="CP060632">
    <property type="protein sequence ID" value="QNM00644.1"/>
    <property type="molecule type" value="Genomic_DNA"/>
</dbReference>
<evidence type="ECO:0000256" key="6">
    <source>
        <dbReference type="ARBA" id="ARBA00022449"/>
    </source>
</evidence>
<evidence type="ECO:0000256" key="4">
    <source>
        <dbReference type="ARBA" id="ARBA00020268"/>
    </source>
</evidence>
<dbReference type="InterPro" id="IPR048279">
    <property type="entry name" value="MdtK-like"/>
</dbReference>
<evidence type="ECO:0000256" key="12">
    <source>
        <dbReference type="ARBA" id="ARBA00031636"/>
    </source>
</evidence>
<dbReference type="PANTHER" id="PTHR43298:SF2">
    <property type="entry name" value="FMN_FAD EXPORTER YEEO-RELATED"/>
    <property type="match status" value="1"/>
</dbReference>
<protein>
    <recommendedName>
        <fullName evidence="4">Probable multidrug resistance protein NorM</fullName>
    </recommendedName>
    <alternativeName>
        <fullName evidence="12">Multidrug-efflux transporter</fullName>
    </alternativeName>
</protein>
<organism evidence="14 15">
    <name type="scientific">Wujia chipingensis</name>
    <dbReference type="NCBI Taxonomy" id="2763670"/>
    <lineage>
        <taxon>Bacteria</taxon>
        <taxon>Bacillati</taxon>
        <taxon>Bacillota</taxon>
        <taxon>Clostridia</taxon>
        <taxon>Lachnospirales</taxon>
        <taxon>Lachnospiraceae</taxon>
        <taxon>Wujia</taxon>
    </lineage>
</organism>
<evidence type="ECO:0000256" key="2">
    <source>
        <dbReference type="ARBA" id="ARBA00004651"/>
    </source>
</evidence>
<evidence type="ECO:0000313" key="14">
    <source>
        <dbReference type="EMBL" id="QNM00644.1"/>
    </source>
</evidence>
<feature type="transmembrane region" description="Helical" evidence="13">
    <location>
        <begin position="352"/>
        <end position="369"/>
    </location>
</feature>
<evidence type="ECO:0000256" key="11">
    <source>
        <dbReference type="ARBA" id="ARBA00023136"/>
    </source>
</evidence>
<evidence type="ECO:0000256" key="1">
    <source>
        <dbReference type="ARBA" id="ARBA00003408"/>
    </source>
</evidence>
<dbReference type="InterPro" id="IPR050222">
    <property type="entry name" value="MATE_MdtK"/>
</dbReference>
<feature type="transmembrane region" description="Helical" evidence="13">
    <location>
        <begin position="125"/>
        <end position="142"/>
    </location>
</feature>
<dbReference type="CDD" id="cd13137">
    <property type="entry name" value="MATE_NorM_like"/>
    <property type="match status" value="1"/>
</dbReference>
<keyword evidence="15" id="KW-1185">Reference proteome</keyword>
<dbReference type="NCBIfam" id="TIGR00797">
    <property type="entry name" value="matE"/>
    <property type="match status" value="1"/>
</dbReference>
<evidence type="ECO:0000313" key="15">
    <source>
        <dbReference type="Proteomes" id="UP000515819"/>
    </source>
</evidence>
<name>A0A7G9FQ12_9FIRM</name>
<keyword evidence="11 13" id="KW-0472">Membrane</keyword>
<accession>A0A7G9FQ12</accession>
<evidence type="ECO:0000256" key="13">
    <source>
        <dbReference type="SAM" id="Phobius"/>
    </source>
</evidence>
<dbReference type="GO" id="GO:0042910">
    <property type="term" value="F:xenobiotic transmembrane transporter activity"/>
    <property type="evidence" value="ECO:0007669"/>
    <property type="project" value="InterPro"/>
</dbReference>
<feature type="transmembrane region" description="Helical" evidence="13">
    <location>
        <begin position="12"/>
        <end position="33"/>
    </location>
</feature>
<feature type="transmembrane region" description="Helical" evidence="13">
    <location>
        <begin position="163"/>
        <end position="182"/>
    </location>
</feature>
<keyword evidence="10" id="KW-0406">Ion transport</keyword>
<dbReference type="PIRSF" id="PIRSF006603">
    <property type="entry name" value="DinF"/>
    <property type="match status" value="1"/>
</dbReference>
<dbReference type="PANTHER" id="PTHR43298">
    <property type="entry name" value="MULTIDRUG RESISTANCE PROTEIN NORM-RELATED"/>
    <property type="match status" value="1"/>
</dbReference>
<keyword evidence="8 13" id="KW-0812">Transmembrane</keyword>
<dbReference type="GO" id="GO:0005886">
    <property type="term" value="C:plasma membrane"/>
    <property type="evidence" value="ECO:0007669"/>
    <property type="project" value="UniProtKB-SubCell"/>
</dbReference>
<dbReference type="AlphaFoldDB" id="A0A7G9FQ12"/>
<dbReference type="Pfam" id="PF01554">
    <property type="entry name" value="MatE"/>
    <property type="match status" value="2"/>
</dbReference>
<evidence type="ECO:0000256" key="9">
    <source>
        <dbReference type="ARBA" id="ARBA00022989"/>
    </source>
</evidence>
<sequence length="446" mass="48566">MKQTYYKEAFRSLITLSIPTVLEEVLSTLLQYVDTAMVGHLGEKATAAVSTTTTIGWLIHSIPSAIAVAVLAIASKANGAGDEAKLKKLAGQSILYAFTIGTLLEVIALVLSPYIPVWMGVEPDIVRPASVYFTITSISLVFRASSRVFSAMIRSIKDTKSPMFISVGENVLNILLNTVFIYGLNLGVAGAAIASCISFGIGGIAMFLLMLSKTKLRPTREDRRFDREILSETFTIGLPALGTTFVSCFGYIAFARMVSGMGTTIFAAHSIAITAEQIVYIPGYGLRVATSTLVGNALGEKDIRKLKATERVSILITLLIMVVNGIGLYLFAYPFMRLFTNSVNAARIGSEMLRLVSFSEPFFGLMIVLEGISYGMGRTKHVFACEAVSMWGIRIFGTFLCVNVFGLGLKAVWLCMIADNICKAILLYIFRPKHVEENADDRGELR</sequence>
<dbReference type="InterPro" id="IPR002528">
    <property type="entry name" value="MATE_fam"/>
</dbReference>
<comment type="similarity">
    <text evidence="3">Belongs to the multi antimicrobial extrusion (MATE) (TC 2.A.66.1) family.</text>
</comment>
<dbReference type="Proteomes" id="UP000515819">
    <property type="component" value="Chromosome"/>
</dbReference>
<evidence type="ECO:0000256" key="7">
    <source>
        <dbReference type="ARBA" id="ARBA00022475"/>
    </source>
</evidence>
<comment type="subcellular location">
    <subcellularLocation>
        <location evidence="2">Cell membrane</location>
        <topology evidence="2">Multi-pass membrane protein</topology>
    </subcellularLocation>
</comment>
<gene>
    <name evidence="14" type="ORF">H9Q76_04995</name>
</gene>
<evidence type="ECO:0000256" key="3">
    <source>
        <dbReference type="ARBA" id="ARBA00010199"/>
    </source>
</evidence>
<feature type="transmembrane region" description="Helical" evidence="13">
    <location>
        <begin position="53"/>
        <end position="74"/>
    </location>
</feature>
<keyword evidence="7" id="KW-1003">Cell membrane</keyword>
<dbReference type="GO" id="GO:0015297">
    <property type="term" value="F:antiporter activity"/>
    <property type="evidence" value="ECO:0007669"/>
    <property type="project" value="UniProtKB-KW"/>
</dbReference>
<feature type="transmembrane region" description="Helical" evidence="13">
    <location>
        <begin position="94"/>
        <end position="119"/>
    </location>
</feature>
<feature type="transmembrane region" description="Helical" evidence="13">
    <location>
        <begin position="188"/>
        <end position="212"/>
    </location>
</feature>
<keyword evidence="9 13" id="KW-1133">Transmembrane helix</keyword>
<feature type="transmembrane region" description="Helical" evidence="13">
    <location>
        <begin position="381"/>
        <end position="405"/>
    </location>
</feature>
<evidence type="ECO:0000256" key="10">
    <source>
        <dbReference type="ARBA" id="ARBA00023065"/>
    </source>
</evidence>
<keyword evidence="5" id="KW-0813">Transport</keyword>
<dbReference type="GO" id="GO:0006811">
    <property type="term" value="P:monoatomic ion transport"/>
    <property type="evidence" value="ECO:0007669"/>
    <property type="project" value="UniProtKB-KW"/>
</dbReference>
<evidence type="ECO:0000256" key="5">
    <source>
        <dbReference type="ARBA" id="ARBA00022448"/>
    </source>
</evidence>
<reference evidence="14 15" key="1">
    <citation type="submission" date="2020-08" db="EMBL/GenBank/DDBJ databases">
        <authorList>
            <person name="Liu C."/>
            <person name="Sun Q."/>
        </authorList>
    </citation>
    <scope>NUCLEOTIDE SEQUENCE [LARGE SCALE GENOMIC DNA]</scope>
    <source>
        <strain evidence="14 15">NSJ-4</strain>
    </source>
</reference>
<feature type="transmembrane region" description="Helical" evidence="13">
    <location>
        <begin position="233"/>
        <end position="254"/>
    </location>
</feature>
<dbReference type="KEGG" id="wcp:H9Q76_04995"/>
<evidence type="ECO:0000256" key="8">
    <source>
        <dbReference type="ARBA" id="ARBA00022692"/>
    </source>
</evidence>
<proteinExistence type="inferred from homology"/>
<feature type="transmembrane region" description="Helical" evidence="13">
    <location>
        <begin position="312"/>
        <end position="332"/>
    </location>
</feature>